<dbReference type="RefSeq" id="WP_212514073.1">
    <property type="nucleotide sequence ID" value="NZ_CAWQDX010000068.1"/>
</dbReference>
<comment type="caution">
    <text evidence="1">The sequence shown here is derived from an EMBL/GenBank/DDBJ whole genome shotgun (WGS) entry which is preliminary data.</text>
</comment>
<protein>
    <recommendedName>
        <fullName evidence="3">Double zinc ribbon domain-containing protein</fullName>
    </recommendedName>
</protein>
<reference evidence="1 2" key="1">
    <citation type="submission" date="2021-04" db="EMBL/GenBank/DDBJ databases">
        <title>Draft Genome of Aeromonas popoffii ID682, isolated from a natural water source in Idaho.</title>
        <authorList>
            <person name="Testerman T."/>
            <person name="Graf J."/>
        </authorList>
    </citation>
    <scope>NUCLEOTIDE SEQUENCE [LARGE SCALE GENOMIC DNA]</scope>
    <source>
        <strain evidence="1 2">ID682</strain>
    </source>
</reference>
<evidence type="ECO:0000313" key="2">
    <source>
        <dbReference type="Proteomes" id="UP000675653"/>
    </source>
</evidence>
<name>A0ABS5GT32_9GAMM</name>
<gene>
    <name evidence="1" type="ORF">KAT72_15075</name>
</gene>
<dbReference type="EMBL" id="JAGRZL010000044">
    <property type="protein sequence ID" value="MBR7630303.1"/>
    <property type="molecule type" value="Genomic_DNA"/>
</dbReference>
<accession>A0ABS5GT32</accession>
<evidence type="ECO:0000313" key="1">
    <source>
        <dbReference type="EMBL" id="MBR7630303.1"/>
    </source>
</evidence>
<sequence>MELTDVLLTLAGLVTVAIILKNNSVAQPDWDKLPTLPKYLSLHPECATEDNEHASCYACGSRKVLFSPLTCVGDYRLRHTCLACGKVLFSSHAILGRANSPDTKKMASQ</sequence>
<dbReference type="Proteomes" id="UP000675653">
    <property type="component" value="Unassembled WGS sequence"/>
</dbReference>
<keyword evidence="2" id="KW-1185">Reference proteome</keyword>
<organism evidence="1 2">
    <name type="scientific">Aeromonas popoffii</name>
    <dbReference type="NCBI Taxonomy" id="70856"/>
    <lineage>
        <taxon>Bacteria</taxon>
        <taxon>Pseudomonadati</taxon>
        <taxon>Pseudomonadota</taxon>
        <taxon>Gammaproteobacteria</taxon>
        <taxon>Aeromonadales</taxon>
        <taxon>Aeromonadaceae</taxon>
        <taxon>Aeromonas</taxon>
    </lineage>
</organism>
<proteinExistence type="predicted"/>
<evidence type="ECO:0008006" key="3">
    <source>
        <dbReference type="Google" id="ProtNLM"/>
    </source>
</evidence>